<dbReference type="GO" id="GO:0016787">
    <property type="term" value="F:hydrolase activity"/>
    <property type="evidence" value="ECO:0007669"/>
    <property type="project" value="UniProtKB-KW"/>
</dbReference>
<dbReference type="InterPro" id="IPR000055">
    <property type="entry name" value="Restrct_endonuc_typeI_TRD"/>
</dbReference>
<keyword evidence="2" id="KW-0255">Endonuclease</keyword>
<dbReference type="InterPro" id="IPR052021">
    <property type="entry name" value="Type-I_RS_S_subunit"/>
</dbReference>
<sequence length="133" mass="15512">VENLILQRIKSSLLISETIKFGNFPVYSSTGFFGYTNQKYIDSNFILMSVDGSVGTMKIIPKNSWFISTNNAFIPKNINAIYFLYYILNNIDFNKYIVGTTIKHLYYENFKSVKIYQTDIEEQIKISKLFKNL</sequence>
<accession>A0ABS6DRZ4</accession>
<evidence type="ECO:0000313" key="3">
    <source>
        <dbReference type="Proteomes" id="UP000718793"/>
    </source>
</evidence>
<name>A0ABS6DRZ4_9MOLU</name>
<proteinExistence type="predicted"/>
<dbReference type="EC" id="3.1.21.-" evidence="2"/>
<feature type="non-terminal residue" evidence="2">
    <location>
        <position position="1"/>
    </location>
</feature>
<feature type="non-terminal residue" evidence="2">
    <location>
        <position position="133"/>
    </location>
</feature>
<keyword evidence="2" id="KW-0540">Nuclease</keyword>
<dbReference type="Pfam" id="PF01420">
    <property type="entry name" value="Methylase_S"/>
    <property type="match status" value="1"/>
</dbReference>
<keyword evidence="3" id="KW-1185">Reference proteome</keyword>
<evidence type="ECO:0000259" key="1">
    <source>
        <dbReference type="Pfam" id="PF01420"/>
    </source>
</evidence>
<dbReference type="PANTHER" id="PTHR30408">
    <property type="entry name" value="TYPE-1 RESTRICTION ENZYME ECOKI SPECIFICITY PROTEIN"/>
    <property type="match status" value="1"/>
</dbReference>
<keyword evidence="2" id="KW-0378">Hydrolase</keyword>
<feature type="domain" description="Type I restriction modification DNA specificity" evidence="1">
    <location>
        <begin position="17"/>
        <end position="133"/>
    </location>
</feature>
<comment type="caution">
    <text evidence="2">The sequence shown here is derived from an EMBL/GenBank/DDBJ whole genome shotgun (WGS) entry which is preliminary data.</text>
</comment>
<gene>
    <name evidence="2" type="ORF">KQ875_03255</name>
</gene>
<dbReference type="PANTHER" id="PTHR30408:SF12">
    <property type="entry name" value="TYPE I RESTRICTION ENZYME MJAVIII SPECIFICITY SUBUNIT"/>
    <property type="match status" value="1"/>
</dbReference>
<dbReference type="GO" id="GO:0004519">
    <property type="term" value="F:endonuclease activity"/>
    <property type="evidence" value="ECO:0007669"/>
    <property type="project" value="UniProtKB-KW"/>
</dbReference>
<dbReference type="RefSeq" id="WP_216489316.1">
    <property type="nucleotide sequence ID" value="NZ_JAHMHH010000014.1"/>
</dbReference>
<dbReference type="Proteomes" id="UP000718793">
    <property type="component" value="Unassembled WGS sequence"/>
</dbReference>
<organism evidence="2 3">
    <name type="scientific">Mycoplasma zalophi</name>
    <dbReference type="NCBI Taxonomy" id="191287"/>
    <lineage>
        <taxon>Bacteria</taxon>
        <taxon>Bacillati</taxon>
        <taxon>Mycoplasmatota</taxon>
        <taxon>Mollicutes</taxon>
        <taxon>Mycoplasmataceae</taxon>
        <taxon>Mycoplasma</taxon>
    </lineage>
</organism>
<reference evidence="2" key="1">
    <citation type="submission" date="2021-06" db="EMBL/GenBank/DDBJ databases">
        <title>Novel Mycoplasma species detected in California sea lions (Zalophus californianus) from the USA.</title>
        <authorList>
            <person name="Volokhov D.V."/>
            <person name="Furtak V.A."/>
            <person name="Zagorodnyaya T.A."/>
        </authorList>
    </citation>
    <scope>NUCLEOTIDE SEQUENCE [LARGE SCALE GENOMIC DNA]</scope>
    <source>
        <strain evidence="2">CSL 5346</strain>
    </source>
</reference>
<dbReference type="EMBL" id="JAHMHH010000014">
    <property type="protein sequence ID" value="MBU4692590.1"/>
    <property type="molecule type" value="Genomic_DNA"/>
</dbReference>
<evidence type="ECO:0000313" key="2">
    <source>
        <dbReference type="EMBL" id="MBU4692590.1"/>
    </source>
</evidence>
<protein>
    <submittedName>
        <fullName evidence="2">Restriction endonuclease subunit S</fullName>
        <ecNumber evidence="2">3.1.21.-</ecNumber>
    </submittedName>
</protein>